<dbReference type="EMBL" id="CP001699">
    <property type="protein sequence ID" value="ACU57813.1"/>
    <property type="molecule type" value="Genomic_DNA"/>
</dbReference>
<dbReference type="OrthoDB" id="662107at2"/>
<protein>
    <submittedName>
        <fullName evidence="2">Uncharacterized protein</fullName>
    </submittedName>
</protein>
<accession>A0A979GMY6</accession>
<evidence type="ECO:0000256" key="1">
    <source>
        <dbReference type="SAM" id="SignalP"/>
    </source>
</evidence>
<dbReference type="RefSeq" id="WP_012787989.1">
    <property type="nucleotide sequence ID" value="NC_013132.1"/>
</dbReference>
<reference evidence="3" key="1">
    <citation type="submission" date="2009-08" db="EMBL/GenBank/DDBJ databases">
        <title>The complete genome of Chitinophaga pinensis DSM 2588.</title>
        <authorList>
            <consortium name="US DOE Joint Genome Institute (JGI-PGF)"/>
            <person name="Lucas S."/>
            <person name="Copeland A."/>
            <person name="Lapidus A."/>
            <person name="Glavina del Rio T."/>
            <person name="Dalin E."/>
            <person name="Tice H."/>
            <person name="Bruce D."/>
            <person name="Goodwin L."/>
            <person name="Pitluck S."/>
            <person name="Kyrpides N."/>
            <person name="Mavromatis K."/>
            <person name="Ivanova N."/>
            <person name="Mikhailova N."/>
            <person name="Sims D."/>
            <person name="Meinche L."/>
            <person name="Brettin T."/>
            <person name="Detter J.C."/>
            <person name="Han C."/>
            <person name="Larimer F."/>
            <person name="Land M."/>
            <person name="Hauser L."/>
            <person name="Markowitz V."/>
            <person name="Cheng J.-F."/>
            <person name="Hugenholtz P."/>
            <person name="Woyke T."/>
            <person name="Wu D."/>
            <person name="Spring S."/>
            <person name="Klenk H.-P."/>
            <person name="Eisen J.A."/>
        </authorList>
    </citation>
    <scope>NUCLEOTIDE SEQUENCE [LARGE SCALE GENOMIC DNA]</scope>
    <source>
        <strain evidence="3">ATCC 43595 / DSM 2588 / LMG 13176 / NBRC 15968 / NCIMB 11800 / UQM 2034</strain>
    </source>
</reference>
<evidence type="ECO:0000313" key="3">
    <source>
        <dbReference type="Proteomes" id="UP000002215"/>
    </source>
</evidence>
<feature type="signal peptide" evidence="1">
    <location>
        <begin position="1"/>
        <end position="19"/>
    </location>
</feature>
<feature type="chain" id="PRO_5037202983" evidence="1">
    <location>
        <begin position="20"/>
        <end position="360"/>
    </location>
</feature>
<evidence type="ECO:0000313" key="2">
    <source>
        <dbReference type="EMBL" id="ACU57813.1"/>
    </source>
</evidence>
<reference evidence="2 3" key="2">
    <citation type="journal article" date="2010" name="Stand. Genomic Sci.">
        <title>Complete genome sequence of Chitinophaga pinensis type strain (UQM 2034).</title>
        <authorList>
            <person name="Glavina Del Rio T."/>
            <person name="Abt B."/>
            <person name="Spring S."/>
            <person name="Lapidus A."/>
            <person name="Nolan M."/>
            <person name="Tice H."/>
            <person name="Copeland A."/>
            <person name="Cheng J.F."/>
            <person name="Chen F."/>
            <person name="Bruce D."/>
            <person name="Goodwin L."/>
            <person name="Pitluck S."/>
            <person name="Ivanova N."/>
            <person name="Mavromatis K."/>
            <person name="Mikhailova N."/>
            <person name="Pati A."/>
            <person name="Chen A."/>
            <person name="Palaniappan K."/>
            <person name="Land M."/>
            <person name="Hauser L."/>
            <person name="Chang Y.J."/>
            <person name="Jeffries C.D."/>
            <person name="Chain P."/>
            <person name="Saunders E."/>
            <person name="Detter J.C."/>
            <person name="Brettin T."/>
            <person name="Rohde M."/>
            <person name="Goker M."/>
            <person name="Bristow J."/>
            <person name="Eisen J.A."/>
            <person name="Markowitz V."/>
            <person name="Hugenholtz P."/>
            <person name="Kyrpides N.C."/>
            <person name="Klenk H.P."/>
            <person name="Lucas S."/>
        </authorList>
    </citation>
    <scope>NUCLEOTIDE SEQUENCE [LARGE SCALE GENOMIC DNA]</scope>
    <source>
        <strain evidence="3">ATCC 43595 / DSM 2588 / LMG 13176 / NBRC 15968 / NCIMB 11800 / UQM 2034</strain>
    </source>
</reference>
<dbReference type="Proteomes" id="UP000002215">
    <property type="component" value="Chromosome"/>
</dbReference>
<name>A0A979GMY6_CHIPD</name>
<gene>
    <name evidence="2" type="ordered locus">Cpin_0314</name>
</gene>
<keyword evidence="1" id="KW-0732">Signal</keyword>
<organism evidence="2 3">
    <name type="scientific">Chitinophaga pinensis (strain ATCC 43595 / DSM 2588 / LMG 13176 / NBRC 15968 / NCIMB 11800 / UQM 2034)</name>
    <dbReference type="NCBI Taxonomy" id="485918"/>
    <lineage>
        <taxon>Bacteria</taxon>
        <taxon>Pseudomonadati</taxon>
        <taxon>Bacteroidota</taxon>
        <taxon>Chitinophagia</taxon>
        <taxon>Chitinophagales</taxon>
        <taxon>Chitinophagaceae</taxon>
        <taxon>Chitinophaga</taxon>
    </lineage>
</organism>
<sequence length="360" mass="39891">MKHILTVSLLLVQFLSAKAQYPTDNDLPEKAERVKKIKLSSQPAEISAPAAPIAGIKVIPSCGDTLRLGFVQVGMANKKISAVPDKPWNAYLQDFVDTRFKTALTASGAQLLWVVEDLRINEHTFAMSEKAYVRLKANAYLSRDNAHYQLISSLDTVLLKGGMDVTHKHDQNIAEVFELLWGRSVDAANTATGNATLTVADVLSKEQNRFALPILQTSIYKPGVYKTYQEFLNNQPSIEKFNVEIKKRKVTIQEMDTNDNAGPAVENAWGICKDGELYKYHKERLIPIEKSGNSFVLSNYLDAINRRNKAIFWGAMTGGLGGAAFGLTTTGLFSVETIPYITRQQPEATTIDIDNGTLMF</sequence>
<dbReference type="AlphaFoldDB" id="A0A979GMY6"/>
<dbReference type="KEGG" id="cpi:Cpin_0314"/>
<proteinExistence type="predicted"/>